<dbReference type="EMBL" id="PXYV01000086">
    <property type="protein sequence ID" value="PSR20105.1"/>
    <property type="molecule type" value="Genomic_DNA"/>
</dbReference>
<reference evidence="1 2" key="1">
    <citation type="journal article" date="2014" name="BMC Genomics">
        <title>Comparison of environmental and isolate Sulfobacillus genomes reveals diverse carbon, sulfur, nitrogen, and hydrogen metabolisms.</title>
        <authorList>
            <person name="Justice N.B."/>
            <person name="Norman A."/>
            <person name="Brown C.T."/>
            <person name="Singh A."/>
            <person name="Thomas B.C."/>
            <person name="Banfield J.F."/>
        </authorList>
    </citation>
    <scope>NUCLEOTIDE SEQUENCE [LARGE SCALE GENOMIC DNA]</scope>
    <source>
        <strain evidence="1">AMDSBA3</strain>
    </source>
</reference>
<dbReference type="Proteomes" id="UP000241848">
    <property type="component" value="Unassembled WGS sequence"/>
</dbReference>
<evidence type="ECO:0000313" key="2">
    <source>
        <dbReference type="Proteomes" id="UP000241848"/>
    </source>
</evidence>
<name>A0A2T2WCY6_9FIRM</name>
<sequence>MRCDMSYQSPITVSRRAARRFLVESLLLMPETLSRALEITLDCLEAVQIDPVARVARNQDLALWARHPDYRPEMLERLLSEHTVFEYLANQASVLPMWDYPVLEGVRRRWQRRLQPELDRFALVVRTILERIETQGAMPARAFDSKVKVRGYWDTTSAATKETSHVLNLMCDAGLVMVAERKAGMRYFDIPERIVPPVLREQARQISTQEADEQLFDKYLRAYHLVNSGDPRLGWIGQSAPIRQRLLSERSKDGRLQAVRIENVKTLYYVLENERERLEFWQENATRWESMVRFLPPLDNLLWDRRRVEDVFDFVYRWELYVPVGERQFGVYAMPILCGDRLIGRIDPQFKRQDEKLIIHNLTWEPRVKLTRAITQRVYQSVEKWAERLGARSVEWSSIPSAMKNGY</sequence>
<protein>
    <submittedName>
        <fullName evidence="1">Winged helix-turn-helix domain-containing protein</fullName>
    </submittedName>
</protein>
<accession>A0A2T2WCY6</accession>
<gene>
    <name evidence="1" type="ORF">C7B45_16510</name>
</gene>
<evidence type="ECO:0000313" key="1">
    <source>
        <dbReference type="EMBL" id="PSR20105.1"/>
    </source>
</evidence>
<comment type="caution">
    <text evidence="1">The sequence shown here is derived from an EMBL/GenBank/DDBJ whole genome shotgun (WGS) entry which is preliminary data.</text>
</comment>
<dbReference type="Pfam" id="PF06224">
    <property type="entry name" value="AlkZ-like"/>
    <property type="match status" value="1"/>
</dbReference>
<dbReference type="InterPro" id="IPR009351">
    <property type="entry name" value="AlkZ-like"/>
</dbReference>
<dbReference type="PANTHER" id="PTHR30528:SF0">
    <property type="entry name" value="CYTOPLASMIC PROTEIN"/>
    <property type="match status" value="1"/>
</dbReference>
<dbReference type="AlphaFoldDB" id="A0A2T2WCY6"/>
<dbReference type="PANTHER" id="PTHR30528">
    <property type="entry name" value="CYTOPLASMIC PROTEIN"/>
    <property type="match status" value="1"/>
</dbReference>
<proteinExistence type="predicted"/>
<organism evidence="1 2">
    <name type="scientific">Sulfobacillus acidophilus</name>
    <dbReference type="NCBI Taxonomy" id="53633"/>
    <lineage>
        <taxon>Bacteria</taxon>
        <taxon>Bacillati</taxon>
        <taxon>Bacillota</taxon>
        <taxon>Clostridia</taxon>
        <taxon>Eubacteriales</taxon>
        <taxon>Clostridiales Family XVII. Incertae Sedis</taxon>
        <taxon>Sulfobacillus</taxon>
    </lineage>
</organism>